<dbReference type="PANTHER" id="PTHR44137:SF32">
    <property type="entry name" value="DNAJ HEAT SHOCK AMINO-TERMINAL DOMAIN PROTEIN"/>
    <property type="match status" value="1"/>
</dbReference>
<keyword evidence="4" id="KW-1185">Reference proteome</keyword>
<dbReference type="PROSITE" id="PS50076">
    <property type="entry name" value="DNAJ_2"/>
    <property type="match status" value="1"/>
</dbReference>
<dbReference type="Gene3D" id="1.10.287.110">
    <property type="entry name" value="DnaJ domain"/>
    <property type="match status" value="1"/>
</dbReference>
<organism evidence="3 4">
    <name type="scientific">Cephalotus follicularis</name>
    <name type="common">Albany pitcher plant</name>
    <dbReference type="NCBI Taxonomy" id="3775"/>
    <lineage>
        <taxon>Eukaryota</taxon>
        <taxon>Viridiplantae</taxon>
        <taxon>Streptophyta</taxon>
        <taxon>Embryophyta</taxon>
        <taxon>Tracheophyta</taxon>
        <taxon>Spermatophyta</taxon>
        <taxon>Magnoliopsida</taxon>
        <taxon>eudicotyledons</taxon>
        <taxon>Gunneridae</taxon>
        <taxon>Pentapetalae</taxon>
        <taxon>rosids</taxon>
        <taxon>fabids</taxon>
        <taxon>Oxalidales</taxon>
        <taxon>Cephalotaceae</taxon>
        <taxon>Cephalotus</taxon>
    </lineage>
</organism>
<protein>
    <submittedName>
        <fullName evidence="3">DnaJ domain-containing protein/DUF3444 domain-containing protein</fullName>
    </submittedName>
</protein>
<proteinExistence type="predicted"/>
<accession>A0A1Q3BE42</accession>
<dbReference type="OrthoDB" id="66964at2759"/>
<dbReference type="InterPro" id="IPR036869">
    <property type="entry name" value="J_dom_sf"/>
</dbReference>
<dbReference type="AlphaFoldDB" id="A0A1Q3BE42"/>
<dbReference type="InterPro" id="IPR056988">
    <property type="entry name" value="Zn_ribbon_pln"/>
</dbReference>
<dbReference type="Pfam" id="PF23551">
    <property type="entry name" value="Zn_ribbon_20"/>
    <property type="match status" value="1"/>
</dbReference>
<evidence type="ECO:0000259" key="2">
    <source>
        <dbReference type="PROSITE" id="PS50076"/>
    </source>
</evidence>
<dbReference type="InParanoid" id="A0A1Q3BE42"/>
<feature type="region of interest" description="Disordered" evidence="1">
    <location>
        <begin position="428"/>
        <end position="489"/>
    </location>
</feature>
<dbReference type="Pfam" id="PF00226">
    <property type="entry name" value="DnaJ"/>
    <property type="match status" value="1"/>
</dbReference>
<reference evidence="4" key="1">
    <citation type="submission" date="2016-04" db="EMBL/GenBank/DDBJ databases">
        <title>Cephalotus genome sequencing.</title>
        <authorList>
            <person name="Fukushima K."/>
            <person name="Hasebe M."/>
            <person name="Fang X."/>
        </authorList>
    </citation>
    <scope>NUCLEOTIDE SEQUENCE [LARGE SCALE GENOMIC DNA]</scope>
    <source>
        <strain evidence="4">cv. St1</strain>
    </source>
</reference>
<sequence>MDCNKDEAVRAKEIAERKLKERDYASAKKFSLKAHSLYPELEGLSQLLTTIDVYMSAEKKLGGEVDWYGVLGVKLFADDDTVKKHYRKLALMLHPDKNKSIGADGAFKLVSEAWSFLSDRAKRLVYNQKLNSRGFQQNVPTQSGLSSAPPTTNGFHNCSTNVTSNARMHTQMGPTSVRSPKPDTFWTICNKCKTQYEYLKIYLNQTLLCPNCHEAFLALEKAPPPNALKSTNYSSSQQHKNSRQHAANSNSFDYGRKCAVAQDFRHGSSMGHNSSNNAGFQWGAFGTMAASTSTAAKATNVVQQAHEKGKREHEETRAVTKRDWDQISQRMSLSGLKAERLVKKTKTDFDRTNSYGVDTSNQKAMGNGFGLRSGFDSRFGKFEASLYGSSCFKLKPKSERELSPLEIRNMLMKKARIEICKQLQEWSSATKSKKAKEKENKNHKSVVNGDTHDLNKHGGFSVSNKDGHNKNLSPESSDDDLDGVDSAPMSINVPDSDFHNFDLDRNESSFRDDQIWAAYDEDDGMPRYYARILKVISMKPFKMRISWLNSKSNSEFGPLNWVGSGFAKTCGDFRSGKHEISETLNYFSHQVKWTRGARGVIHVYPRKGDVWALYRNWSPDWNEHTPDEVIHKYDMVEVLDDYNEKQGVSVAPLVKVAGFRTLFHKHTDPKEVRRIPKEEMFCFSHQVPNSLLTGQEGHNAPIGCRELDPAATPSELLQVITEGNEALNTDNGEKVGGEMLMSAPKIEGDEMVENASKDKEVEMVGNGENTITRDSSA</sequence>
<dbReference type="InterPro" id="IPR018253">
    <property type="entry name" value="DnaJ_domain_CS"/>
</dbReference>
<dbReference type="InterPro" id="IPR024593">
    <property type="entry name" value="DUF3444"/>
</dbReference>
<evidence type="ECO:0000313" key="3">
    <source>
        <dbReference type="EMBL" id="GAV66218.1"/>
    </source>
</evidence>
<dbReference type="Pfam" id="PF11926">
    <property type="entry name" value="DUF3444"/>
    <property type="match status" value="1"/>
</dbReference>
<dbReference type="InterPro" id="IPR001623">
    <property type="entry name" value="DnaJ_domain"/>
</dbReference>
<dbReference type="Proteomes" id="UP000187406">
    <property type="component" value="Unassembled WGS sequence"/>
</dbReference>
<evidence type="ECO:0000313" key="4">
    <source>
        <dbReference type="Proteomes" id="UP000187406"/>
    </source>
</evidence>
<dbReference type="CDD" id="cd06257">
    <property type="entry name" value="DnaJ"/>
    <property type="match status" value="1"/>
</dbReference>
<dbReference type="PROSITE" id="PS00636">
    <property type="entry name" value="DNAJ_1"/>
    <property type="match status" value="1"/>
</dbReference>
<feature type="region of interest" description="Disordered" evidence="1">
    <location>
        <begin position="228"/>
        <end position="249"/>
    </location>
</feature>
<dbReference type="FunCoup" id="A0A1Q3BE42">
    <property type="interactions" value="1524"/>
</dbReference>
<name>A0A1Q3BE42_CEPFO</name>
<comment type="caution">
    <text evidence="3">The sequence shown here is derived from an EMBL/GenBank/DDBJ whole genome shotgun (WGS) entry which is preliminary data.</text>
</comment>
<dbReference type="STRING" id="3775.A0A1Q3BE42"/>
<dbReference type="PANTHER" id="PTHR44137">
    <property type="entry name" value="BNAC03G44070D PROTEIN"/>
    <property type="match status" value="1"/>
</dbReference>
<dbReference type="SUPFAM" id="SSF46565">
    <property type="entry name" value="Chaperone J-domain"/>
    <property type="match status" value="1"/>
</dbReference>
<dbReference type="EMBL" id="BDDD01000461">
    <property type="protein sequence ID" value="GAV66218.1"/>
    <property type="molecule type" value="Genomic_DNA"/>
</dbReference>
<dbReference type="PRINTS" id="PR00625">
    <property type="entry name" value="JDOMAIN"/>
</dbReference>
<evidence type="ECO:0000256" key="1">
    <source>
        <dbReference type="SAM" id="MobiDB-lite"/>
    </source>
</evidence>
<dbReference type="SMART" id="SM00271">
    <property type="entry name" value="DnaJ"/>
    <property type="match status" value="1"/>
</dbReference>
<feature type="domain" description="J" evidence="2">
    <location>
        <begin position="66"/>
        <end position="130"/>
    </location>
</feature>
<gene>
    <name evidence="3" type="ORF">CFOL_v3_09728</name>
</gene>